<evidence type="ECO:0000256" key="1">
    <source>
        <dbReference type="ARBA" id="ARBA00007422"/>
    </source>
</evidence>
<dbReference type="UniPathway" id="UPA00138"/>
<keyword evidence="3" id="KW-0312">Gluconeogenesis</keyword>
<dbReference type="Gene3D" id="3.20.20.70">
    <property type="entry name" value="Aldolase class I"/>
    <property type="match status" value="1"/>
</dbReference>
<evidence type="ECO:0000313" key="4">
    <source>
        <dbReference type="EMBL" id="OGD85325.1"/>
    </source>
</evidence>
<keyword evidence="2 3" id="KW-0413">Isomerase</keyword>
<dbReference type="GO" id="GO:0004807">
    <property type="term" value="F:triose-phosphate isomerase activity"/>
    <property type="evidence" value="ECO:0007669"/>
    <property type="project" value="UniProtKB-EC"/>
</dbReference>
<dbReference type="InterPro" id="IPR035990">
    <property type="entry name" value="TIM_sf"/>
</dbReference>
<dbReference type="GO" id="GO:0005829">
    <property type="term" value="C:cytosol"/>
    <property type="evidence" value="ECO:0007669"/>
    <property type="project" value="TreeGrafter"/>
</dbReference>
<comment type="catalytic activity">
    <reaction evidence="3">
        <text>D-glyceraldehyde 3-phosphate = dihydroxyacetone phosphate</text>
        <dbReference type="Rhea" id="RHEA:18585"/>
        <dbReference type="ChEBI" id="CHEBI:57642"/>
        <dbReference type="ChEBI" id="CHEBI:59776"/>
        <dbReference type="EC" id="5.3.1.1"/>
    </reaction>
</comment>
<dbReference type="EC" id="5.3.1.1" evidence="3"/>
<sequence length="238" mass="25961">MNNSLPIIIANLKTNKTWDEISDWLDLVAQPAIKFKGTIIFCPSDPFLTSCYQKIAEESFNIKLGSQNISKFPSGAYTGEVAAGQISDIIKYSIVGHSERRKYFGESDQDVIDKVKMLISWQITPILCISDISQLDAYISKGKKEIVENSQKIIFVYEPPSAISGGSDYKPDSPQDANENAATIKEKIGSSPITIYGGSINPQNVASFLTQTDISGGLIGQASIDPDTFIQVLQNAAK</sequence>
<dbReference type="CDD" id="cd00311">
    <property type="entry name" value="TIM"/>
    <property type="match status" value="1"/>
</dbReference>
<dbReference type="InterPro" id="IPR013785">
    <property type="entry name" value="Aldolase_TIM"/>
</dbReference>
<organism evidence="4 5">
    <name type="scientific">Candidatus Curtissbacteria bacterium RBG_13_35_7</name>
    <dbReference type="NCBI Taxonomy" id="1797705"/>
    <lineage>
        <taxon>Bacteria</taxon>
        <taxon>Candidatus Curtissiibacteriota</taxon>
    </lineage>
</organism>
<dbReference type="GO" id="GO:0006096">
    <property type="term" value="P:glycolytic process"/>
    <property type="evidence" value="ECO:0007669"/>
    <property type="project" value="UniProtKB-UniPathway"/>
</dbReference>
<dbReference type="GO" id="GO:0006094">
    <property type="term" value="P:gluconeogenesis"/>
    <property type="evidence" value="ECO:0007669"/>
    <property type="project" value="UniProtKB-UniPathway"/>
</dbReference>
<dbReference type="EMBL" id="MFAT01000071">
    <property type="protein sequence ID" value="OGD85325.1"/>
    <property type="molecule type" value="Genomic_DNA"/>
</dbReference>
<dbReference type="PANTHER" id="PTHR21139">
    <property type="entry name" value="TRIOSEPHOSPHATE ISOMERASE"/>
    <property type="match status" value="1"/>
</dbReference>
<comment type="pathway">
    <text evidence="3">Carbohydrate biosynthesis; gluconeogenesis.</text>
</comment>
<evidence type="ECO:0000256" key="3">
    <source>
        <dbReference type="RuleBase" id="RU363013"/>
    </source>
</evidence>
<proteinExistence type="inferred from homology"/>
<gene>
    <name evidence="4" type="ORF">A2164_04475</name>
</gene>
<comment type="subunit">
    <text evidence="3">Homodimer.</text>
</comment>
<keyword evidence="3" id="KW-0963">Cytoplasm</keyword>
<dbReference type="GO" id="GO:0019563">
    <property type="term" value="P:glycerol catabolic process"/>
    <property type="evidence" value="ECO:0007669"/>
    <property type="project" value="TreeGrafter"/>
</dbReference>
<comment type="similarity">
    <text evidence="1 3">Belongs to the triosephosphate isomerase family.</text>
</comment>
<evidence type="ECO:0000313" key="5">
    <source>
        <dbReference type="Proteomes" id="UP000176317"/>
    </source>
</evidence>
<dbReference type="PROSITE" id="PS51440">
    <property type="entry name" value="TIM_2"/>
    <property type="match status" value="1"/>
</dbReference>
<dbReference type="InterPro" id="IPR000652">
    <property type="entry name" value="Triosephosphate_isomerase"/>
</dbReference>
<name>A0A1F5G0G4_9BACT</name>
<comment type="caution">
    <text evidence="4">The sequence shown here is derived from an EMBL/GenBank/DDBJ whole genome shotgun (WGS) entry which is preliminary data.</text>
</comment>
<protein>
    <recommendedName>
        <fullName evidence="3">Triosephosphate isomerase</fullName>
        <ecNumber evidence="3">5.3.1.1</ecNumber>
    </recommendedName>
</protein>
<comment type="subcellular location">
    <subcellularLocation>
        <location evidence="3">Cytoplasm</location>
    </subcellularLocation>
</comment>
<keyword evidence="3" id="KW-0324">Glycolysis</keyword>
<accession>A0A1F5G0G4</accession>
<dbReference type="AlphaFoldDB" id="A0A1F5G0G4"/>
<dbReference type="Pfam" id="PF00121">
    <property type="entry name" value="TIM"/>
    <property type="match status" value="1"/>
</dbReference>
<reference evidence="4 5" key="1">
    <citation type="journal article" date="2016" name="Nat. Commun.">
        <title>Thousands of microbial genomes shed light on interconnected biogeochemical processes in an aquifer system.</title>
        <authorList>
            <person name="Anantharaman K."/>
            <person name="Brown C.T."/>
            <person name="Hug L.A."/>
            <person name="Sharon I."/>
            <person name="Castelle C.J."/>
            <person name="Probst A.J."/>
            <person name="Thomas B.C."/>
            <person name="Singh A."/>
            <person name="Wilkins M.J."/>
            <person name="Karaoz U."/>
            <person name="Brodie E.L."/>
            <person name="Williams K.H."/>
            <person name="Hubbard S.S."/>
            <person name="Banfield J.F."/>
        </authorList>
    </citation>
    <scope>NUCLEOTIDE SEQUENCE [LARGE SCALE GENOMIC DNA]</scope>
</reference>
<dbReference type="PANTHER" id="PTHR21139:SF42">
    <property type="entry name" value="TRIOSEPHOSPHATE ISOMERASE"/>
    <property type="match status" value="1"/>
</dbReference>
<dbReference type="SUPFAM" id="SSF51351">
    <property type="entry name" value="Triosephosphate isomerase (TIM)"/>
    <property type="match status" value="1"/>
</dbReference>
<dbReference type="Proteomes" id="UP000176317">
    <property type="component" value="Unassembled WGS sequence"/>
</dbReference>
<dbReference type="UniPathway" id="UPA00109">
    <property type="reaction ID" value="UER00189"/>
</dbReference>
<comment type="pathway">
    <text evidence="3">Carbohydrate degradation; glycolysis; D-glyceraldehyde 3-phosphate from glycerone phosphate: step 1/1.</text>
</comment>
<dbReference type="GO" id="GO:0046166">
    <property type="term" value="P:glyceraldehyde-3-phosphate biosynthetic process"/>
    <property type="evidence" value="ECO:0007669"/>
    <property type="project" value="TreeGrafter"/>
</dbReference>
<evidence type="ECO:0000256" key="2">
    <source>
        <dbReference type="ARBA" id="ARBA00023235"/>
    </source>
</evidence>